<dbReference type="PANTHER" id="PTHR11434">
    <property type="entry name" value="NADH-UBIQUINONE OXIDOREDUCTASE SUBUNIT ND4L"/>
    <property type="match status" value="1"/>
</dbReference>
<dbReference type="InterPro" id="IPR039428">
    <property type="entry name" value="NUOK/Mnh_C1-like"/>
</dbReference>
<name>A0ABY2UMJ4_9GAMM</name>
<gene>
    <name evidence="8 9" type="primary">nuoK</name>
    <name evidence="9" type="ORF">FDY93_02075</name>
</gene>
<evidence type="ECO:0000313" key="9">
    <source>
        <dbReference type="EMBL" id="TLM79723.1"/>
    </source>
</evidence>
<keyword evidence="8" id="KW-1278">Translocase</keyword>
<evidence type="ECO:0000256" key="2">
    <source>
        <dbReference type="ARBA" id="ARBA00010519"/>
    </source>
</evidence>
<keyword evidence="5 8" id="KW-0874">Quinone</keyword>
<keyword evidence="8" id="KW-0520">NAD</keyword>
<dbReference type="PANTHER" id="PTHR11434:SF16">
    <property type="entry name" value="NADH-UBIQUINONE OXIDOREDUCTASE CHAIN 4L"/>
    <property type="match status" value="1"/>
</dbReference>
<accession>A0ABY2UMJ4</accession>
<keyword evidence="10" id="KW-1185">Reference proteome</keyword>
<evidence type="ECO:0000256" key="6">
    <source>
        <dbReference type="ARBA" id="ARBA00022989"/>
    </source>
</evidence>
<organism evidence="9 10">
    <name type="scientific">Microbulbifer harenosus</name>
    <dbReference type="NCBI Taxonomy" id="2576840"/>
    <lineage>
        <taxon>Bacteria</taxon>
        <taxon>Pseudomonadati</taxon>
        <taxon>Pseudomonadota</taxon>
        <taxon>Gammaproteobacteria</taxon>
        <taxon>Cellvibrionales</taxon>
        <taxon>Microbulbiferaceae</taxon>
        <taxon>Microbulbifer</taxon>
    </lineage>
</organism>
<dbReference type="GO" id="GO:0016491">
    <property type="term" value="F:oxidoreductase activity"/>
    <property type="evidence" value="ECO:0007669"/>
    <property type="project" value="UniProtKB-KW"/>
</dbReference>
<dbReference type="EC" id="7.1.1.-" evidence="8"/>
<comment type="function">
    <text evidence="8">NDH-1 shuttles electrons from NADH, via FMN and iron-sulfur (Fe-S) centers, to quinones in the respiratory chain. The immediate electron acceptor for the enzyme in this species is believed to be ubiquinone. Couples the redox reaction to proton translocation (for every two electrons transferred, four hydrogen ions are translocated across the cytoplasmic membrane), and thus conserves the redox energy in a proton gradient.</text>
</comment>
<evidence type="ECO:0000256" key="1">
    <source>
        <dbReference type="ARBA" id="ARBA00004141"/>
    </source>
</evidence>
<dbReference type="Gene3D" id="1.10.287.3510">
    <property type="match status" value="1"/>
</dbReference>
<evidence type="ECO:0000313" key="10">
    <source>
        <dbReference type="Proteomes" id="UP000306791"/>
    </source>
</evidence>
<dbReference type="HAMAP" id="MF_01456">
    <property type="entry name" value="NDH1_NuoK"/>
    <property type="match status" value="1"/>
</dbReference>
<dbReference type="Pfam" id="PF00420">
    <property type="entry name" value="Oxidored_q2"/>
    <property type="match status" value="1"/>
</dbReference>
<feature type="transmembrane region" description="Helical" evidence="8">
    <location>
        <begin position="33"/>
        <end position="56"/>
    </location>
</feature>
<reference evidence="9 10" key="1">
    <citation type="submission" date="2019-05" db="EMBL/GenBank/DDBJ databases">
        <title>Microbulbifer harenosus sp. nov., an alginate-degrading bacterium isolated from coastal sand.</title>
        <authorList>
            <person name="Huang H."/>
            <person name="Mo K."/>
            <person name="Bao S."/>
        </authorList>
    </citation>
    <scope>NUCLEOTIDE SEQUENCE [LARGE SCALE GENOMIC DNA]</scope>
    <source>
        <strain evidence="9 10">HB161719</strain>
    </source>
</reference>
<dbReference type="Proteomes" id="UP000306791">
    <property type="component" value="Unassembled WGS sequence"/>
</dbReference>
<proteinExistence type="inferred from homology"/>
<dbReference type="NCBIfam" id="NF004319">
    <property type="entry name" value="PRK05715.1-1"/>
    <property type="match status" value="1"/>
</dbReference>
<dbReference type="EMBL" id="VANI01000002">
    <property type="protein sequence ID" value="TLM79723.1"/>
    <property type="molecule type" value="Genomic_DNA"/>
</dbReference>
<keyword evidence="4 8" id="KW-0812">Transmembrane</keyword>
<evidence type="ECO:0000256" key="3">
    <source>
        <dbReference type="ARBA" id="ARBA00022448"/>
    </source>
</evidence>
<evidence type="ECO:0000256" key="4">
    <source>
        <dbReference type="ARBA" id="ARBA00022692"/>
    </source>
</evidence>
<evidence type="ECO:0000256" key="7">
    <source>
        <dbReference type="ARBA" id="ARBA00023136"/>
    </source>
</evidence>
<evidence type="ECO:0000256" key="5">
    <source>
        <dbReference type="ARBA" id="ARBA00022719"/>
    </source>
</evidence>
<evidence type="ECO:0000256" key="8">
    <source>
        <dbReference type="HAMAP-Rule" id="MF_01456"/>
    </source>
</evidence>
<protein>
    <recommendedName>
        <fullName evidence="8">NADH-quinone oxidoreductase subunit K</fullName>
        <ecNumber evidence="8">7.1.1.-</ecNumber>
    </recommendedName>
    <alternativeName>
        <fullName evidence="8">NADH dehydrogenase I subunit K</fullName>
    </alternativeName>
    <alternativeName>
        <fullName evidence="8">NDH-1 subunit K</fullName>
    </alternativeName>
</protein>
<comment type="subcellular location">
    <subcellularLocation>
        <location evidence="8">Cell membrane</location>
        <topology evidence="8">Multi-pass membrane protein</topology>
    </subcellularLocation>
    <subcellularLocation>
        <location evidence="1">Membrane</location>
        <topology evidence="1">Multi-pass membrane protein</topology>
    </subcellularLocation>
</comment>
<keyword evidence="6 8" id="KW-1133">Transmembrane helix</keyword>
<feature type="transmembrane region" description="Helical" evidence="8">
    <location>
        <begin position="6"/>
        <end position="26"/>
    </location>
</feature>
<keyword evidence="8" id="KW-0830">Ubiquinone</keyword>
<sequence length="102" mass="10978">MQQIPLSHGLALAAALFCVGAVGMLIRRNILFTLMSLEICTNAVALAFVAAGAHWGNPDGQVMYVFVVTLAAAEVAIALALVLLFYRRHHTLDIDQLAAMRD</sequence>
<keyword evidence="3 8" id="KW-0813">Transport</keyword>
<dbReference type="RefSeq" id="WP_138234129.1">
    <property type="nucleotide sequence ID" value="NZ_CP185860.1"/>
</dbReference>
<feature type="transmembrane region" description="Helical" evidence="8">
    <location>
        <begin position="62"/>
        <end position="86"/>
    </location>
</feature>
<comment type="catalytic activity">
    <reaction evidence="8">
        <text>a quinone + NADH + 5 H(+)(in) = a quinol + NAD(+) + 4 H(+)(out)</text>
        <dbReference type="Rhea" id="RHEA:57888"/>
        <dbReference type="ChEBI" id="CHEBI:15378"/>
        <dbReference type="ChEBI" id="CHEBI:24646"/>
        <dbReference type="ChEBI" id="CHEBI:57540"/>
        <dbReference type="ChEBI" id="CHEBI:57945"/>
        <dbReference type="ChEBI" id="CHEBI:132124"/>
    </reaction>
</comment>
<comment type="subunit">
    <text evidence="8">NDH-1 is composed of 14 different subunits. Subunits NuoA, H, J, K, L, M, N constitute the membrane sector of the complex.</text>
</comment>
<comment type="caution">
    <text evidence="9">The sequence shown here is derived from an EMBL/GenBank/DDBJ whole genome shotgun (WGS) entry which is preliminary data.</text>
</comment>
<comment type="similarity">
    <text evidence="2 8">Belongs to the complex I subunit 4L family.</text>
</comment>
<dbReference type="NCBIfam" id="NF004320">
    <property type="entry name" value="PRK05715.1-2"/>
    <property type="match status" value="1"/>
</dbReference>
<keyword evidence="8" id="KW-1003">Cell membrane</keyword>
<dbReference type="InterPro" id="IPR001133">
    <property type="entry name" value="NADH_UbQ_OxRdtase_chain4L/K"/>
</dbReference>
<keyword evidence="9" id="KW-0560">Oxidoreductase</keyword>
<keyword evidence="7 8" id="KW-0472">Membrane</keyword>